<organism evidence="8 9">
    <name type="scientific">Colletotrichum chlorophyti</name>
    <dbReference type="NCBI Taxonomy" id="708187"/>
    <lineage>
        <taxon>Eukaryota</taxon>
        <taxon>Fungi</taxon>
        <taxon>Dikarya</taxon>
        <taxon>Ascomycota</taxon>
        <taxon>Pezizomycotina</taxon>
        <taxon>Sordariomycetes</taxon>
        <taxon>Hypocreomycetidae</taxon>
        <taxon>Glomerellales</taxon>
        <taxon>Glomerellaceae</taxon>
        <taxon>Colletotrichum</taxon>
    </lineage>
</organism>
<feature type="transmembrane region" description="Helical" evidence="7">
    <location>
        <begin position="194"/>
        <end position="216"/>
    </location>
</feature>
<gene>
    <name evidence="8" type="ORF">CCHL11_04090</name>
</gene>
<comment type="subcellular location">
    <subcellularLocation>
        <location evidence="1">Membrane</location>
        <topology evidence="1">Multi-pass membrane protein</topology>
    </subcellularLocation>
</comment>
<accession>A0A1Q8RPJ1</accession>
<dbReference type="PANTHER" id="PTHR43791">
    <property type="entry name" value="PERMEASE-RELATED"/>
    <property type="match status" value="1"/>
</dbReference>
<evidence type="ECO:0000256" key="3">
    <source>
        <dbReference type="ARBA" id="ARBA00022692"/>
    </source>
</evidence>
<keyword evidence="5 7" id="KW-0472">Membrane</keyword>
<comment type="caution">
    <text evidence="8">The sequence shown here is derived from an EMBL/GenBank/DDBJ whole genome shotgun (WGS) entry which is preliminary data.</text>
</comment>
<dbReference type="Proteomes" id="UP000186583">
    <property type="component" value="Unassembled WGS sequence"/>
</dbReference>
<sequence>MSRDILPEAQPSELATDDAKETSPKSFDDAEPEFSWSPQEERTALQKLDCYLMPLLVAGFFVLQLDRSNIGNAMTDTITEDLKITKNDVNLGGQLLSAGIVIAEIPSNLILQRVGAPVWLTFQMGVWGTISLTQSWCTNIHSFLATRFLLGVFEGGYIPGGQYILALFYTREELALRTAIFYFGNYSATATGSLIAAGVLDMGGIAGLSGWQWLFISTRLLLELPSIPRSGTVADPVAVEGAFTLVIFLAFIAFLPRSPRQTAPIHGRFDFFTPRERQILRARIMADDETKGADKAQITLKSFARAISDYRLWLHMLLNVVSLAPKGGLQLYGPTIIKNLGFSRTNANLLNAVGSVLVILFSWIISFASDRTRWRGLWCIVAFSWSIIFAGVLYGLPMGSGKWAHYSIFTLLSGGNALAQGLNDAWVSINAVDPSKRSIGLAMAVMGSNLGAIAGQQLFRDDDAPRYTRAFVAILSLYAAAIPVTLVIMWVYWKANRKLEHGEESRINGEVIGAPEVGRKRFDL</sequence>
<dbReference type="InterPro" id="IPR011701">
    <property type="entry name" value="MFS"/>
</dbReference>
<keyword evidence="9" id="KW-1185">Reference proteome</keyword>
<dbReference type="AlphaFoldDB" id="A0A1Q8RPJ1"/>
<dbReference type="EMBL" id="MPGH01000132">
    <property type="protein sequence ID" value="OLN86222.1"/>
    <property type="molecule type" value="Genomic_DNA"/>
</dbReference>
<feature type="transmembrane region" description="Helical" evidence="7">
    <location>
        <begin position="471"/>
        <end position="493"/>
    </location>
</feature>
<evidence type="ECO:0000256" key="2">
    <source>
        <dbReference type="ARBA" id="ARBA00022448"/>
    </source>
</evidence>
<keyword evidence="2" id="KW-0813">Transport</keyword>
<dbReference type="PANTHER" id="PTHR43791:SF32">
    <property type="entry name" value="MAJOR FACILITATOR SUPERFAMILY (MFS) PROFILE DOMAIN-CONTAINING PROTEIN"/>
    <property type="match status" value="1"/>
</dbReference>
<protein>
    <submittedName>
        <fullName evidence="8">Putative transporter YIL166C-like protein 6</fullName>
    </submittedName>
</protein>
<keyword evidence="3 7" id="KW-0812">Transmembrane</keyword>
<dbReference type="SUPFAM" id="SSF103473">
    <property type="entry name" value="MFS general substrate transporter"/>
    <property type="match status" value="1"/>
</dbReference>
<dbReference type="Gene3D" id="1.20.1250.20">
    <property type="entry name" value="MFS general substrate transporter like domains"/>
    <property type="match status" value="2"/>
</dbReference>
<dbReference type="OrthoDB" id="2985014at2759"/>
<dbReference type="Pfam" id="PF07690">
    <property type="entry name" value="MFS_1"/>
    <property type="match status" value="2"/>
</dbReference>
<dbReference type="GO" id="GO:0016020">
    <property type="term" value="C:membrane"/>
    <property type="evidence" value="ECO:0007669"/>
    <property type="project" value="UniProtKB-SubCell"/>
</dbReference>
<evidence type="ECO:0000256" key="1">
    <source>
        <dbReference type="ARBA" id="ARBA00004141"/>
    </source>
</evidence>
<feature type="transmembrane region" description="Helical" evidence="7">
    <location>
        <begin position="376"/>
        <end position="397"/>
    </location>
</feature>
<name>A0A1Q8RPJ1_9PEZI</name>
<feature type="transmembrane region" description="Helical" evidence="7">
    <location>
        <begin position="236"/>
        <end position="255"/>
    </location>
</feature>
<proteinExistence type="predicted"/>
<dbReference type="InterPro" id="IPR036259">
    <property type="entry name" value="MFS_trans_sf"/>
</dbReference>
<evidence type="ECO:0000313" key="9">
    <source>
        <dbReference type="Proteomes" id="UP000186583"/>
    </source>
</evidence>
<dbReference type="GO" id="GO:0022857">
    <property type="term" value="F:transmembrane transporter activity"/>
    <property type="evidence" value="ECO:0007669"/>
    <property type="project" value="InterPro"/>
</dbReference>
<feature type="transmembrane region" description="Helical" evidence="7">
    <location>
        <begin position="439"/>
        <end position="459"/>
    </location>
</feature>
<keyword evidence="4 7" id="KW-1133">Transmembrane helix</keyword>
<feature type="compositionally biased region" description="Basic and acidic residues" evidence="6">
    <location>
        <begin position="17"/>
        <end position="28"/>
    </location>
</feature>
<feature type="transmembrane region" description="Helical" evidence="7">
    <location>
        <begin position="349"/>
        <end position="369"/>
    </location>
</feature>
<evidence type="ECO:0000256" key="4">
    <source>
        <dbReference type="ARBA" id="ARBA00022989"/>
    </source>
</evidence>
<evidence type="ECO:0000256" key="5">
    <source>
        <dbReference type="ARBA" id="ARBA00023136"/>
    </source>
</evidence>
<evidence type="ECO:0000256" key="7">
    <source>
        <dbReference type="SAM" id="Phobius"/>
    </source>
</evidence>
<reference evidence="8 9" key="1">
    <citation type="submission" date="2016-11" db="EMBL/GenBank/DDBJ databases">
        <title>Draft Genome Assembly of Colletotrichum chlorophyti a pathogen of herbaceous plants.</title>
        <authorList>
            <person name="Gan P."/>
            <person name="Narusaka M."/>
            <person name="Tsushima A."/>
            <person name="Narusaka Y."/>
            <person name="Takano Y."/>
            <person name="Shirasu K."/>
        </authorList>
    </citation>
    <scope>NUCLEOTIDE SEQUENCE [LARGE SCALE GENOMIC DNA]</scope>
    <source>
        <strain evidence="8 9">NTL11</strain>
    </source>
</reference>
<evidence type="ECO:0000313" key="8">
    <source>
        <dbReference type="EMBL" id="OLN86222.1"/>
    </source>
</evidence>
<evidence type="ECO:0000256" key="6">
    <source>
        <dbReference type="SAM" id="MobiDB-lite"/>
    </source>
</evidence>
<feature type="region of interest" description="Disordered" evidence="6">
    <location>
        <begin position="1"/>
        <end position="38"/>
    </location>
</feature>
<feature type="transmembrane region" description="Helical" evidence="7">
    <location>
        <begin position="403"/>
        <end position="427"/>
    </location>
</feature>